<name>A0A9D7SUU4_9BACT</name>
<evidence type="ECO:0000313" key="3">
    <source>
        <dbReference type="Proteomes" id="UP000808337"/>
    </source>
</evidence>
<proteinExistence type="predicted"/>
<accession>A0A9D7SUU4</accession>
<sequence length="156" mass="17598">MFCIGIFIMACNSKSTDPSKNDAKETPAEEVKTDKPASQGKEAECYRYFGNKDSIYLQLSEVYGMMTGMLLIKNYQKDQNLGTLQGKMMGDMLLAEYTFKSEGKMSVRQVAFRKKGDAYIEGFGDVQDVNGKTIFKDPKTLKFDESRVFSKVPCKN</sequence>
<feature type="compositionally biased region" description="Basic and acidic residues" evidence="1">
    <location>
        <begin position="17"/>
        <end position="37"/>
    </location>
</feature>
<dbReference type="AlphaFoldDB" id="A0A9D7SUU4"/>
<reference evidence="2 3" key="1">
    <citation type="submission" date="2020-10" db="EMBL/GenBank/DDBJ databases">
        <title>Connecting structure to function with the recovery of over 1000 high-quality activated sludge metagenome-assembled genomes encoding full-length rRNA genes using long-read sequencing.</title>
        <authorList>
            <person name="Singleton C.M."/>
            <person name="Petriglieri F."/>
            <person name="Kristensen J.M."/>
            <person name="Kirkegaard R.H."/>
            <person name="Michaelsen T.Y."/>
            <person name="Andersen M.H."/>
            <person name="Karst S.M."/>
            <person name="Dueholm M.S."/>
            <person name="Nielsen P.H."/>
            <person name="Albertsen M."/>
        </authorList>
    </citation>
    <scope>NUCLEOTIDE SEQUENCE [LARGE SCALE GENOMIC DNA]</scope>
    <source>
        <strain evidence="2">Ribe_18-Q3-R11-54_MAXAC.273</strain>
    </source>
</reference>
<feature type="region of interest" description="Disordered" evidence="1">
    <location>
        <begin position="15"/>
        <end position="37"/>
    </location>
</feature>
<gene>
    <name evidence="2" type="ORF">IPP15_07640</name>
</gene>
<organism evidence="2 3">
    <name type="scientific">Candidatus Opimibacter skivensis</name>
    <dbReference type="NCBI Taxonomy" id="2982028"/>
    <lineage>
        <taxon>Bacteria</taxon>
        <taxon>Pseudomonadati</taxon>
        <taxon>Bacteroidota</taxon>
        <taxon>Saprospiria</taxon>
        <taxon>Saprospirales</taxon>
        <taxon>Saprospiraceae</taxon>
        <taxon>Candidatus Opimibacter</taxon>
    </lineage>
</organism>
<dbReference type="Proteomes" id="UP000808337">
    <property type="component" value="Unassembled WGS sequence"/>
</dbReference>
<evidence type="ECO:0000313" key="2">
    <source>
        <dbReference type="EMBL" id="MBK9982282.1"/>
    </source>
</evidence>
<protein>
    <submittedName>
        <fullName evidence="2">Uncharacterized protein</fullName>
    </submittedName>
</protein>
<evidence type="ECO:0000256" key="1">
    <source>
        <dbReference type="SAM" id="MobiDB-lite"/>
    </source>
</evidence>
<comment type="caution">
    <text evidence="2">The sequence shown here is derived from an EMBL/GenBank/DDBJ whole genome shotgun (WGS) entry which is preliminary data.</text>
</comment>
<dbReference type="EMBL" id="JADKGY010000006">
    <property type="protein sequence ID" value="MBK9982282.1"/>
    <property type="molecule type" value="Genomic_DNA"/>
</dbReference>